<evidence type="ECO:0000313" key="2">
    <source>
        <dbReference type="Proteomes" id="UP000646244"/>
    </source>
</evidence>
<organism evidence="1 2">
    <name type="scientific">Streptomyces cinnamoneus</name>
    <name type="common">Streptoverticillium cinnamoneum</name>
    <dbReference type="NCBI Taxonomy" id="53446"/>
    <lineage>
        <taxon>Bacteria</taxon>
        <taxon>Bacillati</taxon>
        <taxon>Actinomycetota</taxon>
        <taxon>Actinomycetes</taxon>
        <taxon>Kitasatosporales</taxon>
        <taxon>Streptomycetaceae</taxon>
        <taxon>Streptomyces</taxon>
        <taxon>Streptomyces cinnamoneus group</taxon>
    </lineage>
</organism>
<sequence length="107" mass="11377">MRAVLPPMLVCTTMRSVCRPVTPVSCGSPAVAIAVPHVLVQPESAFPAAFAVPPGRAVSTPQTAVATAAARRNRPGVVLPPRRTGRLIRSVSFSSHTCTENRWGRQH</sequence>
<reference evidence="1" key="2">
    <citation type="submission" date="2020-09" db="EMBL/GenBank/DDBJ databases">
        <authorList>
            <person name="Sun Q."/>
            <person name="Ohkuma M."/>
        </authorList>
    </citation>
    <scope>NUCLEOTIDE SEQUENCE</scope>
    <source>
        <strain evidence="1">JCM 4633</strain>
    </source>
</reference>
<dbReference type="AlphaFoldDB" id="A0A918WQS5"/>
<evidence type="ECO:0000313" key="1">
    <source>
        <dbReference type="EMBL" id="GHC69414.1"/>
    </source>
</evidence>
<name>A0A918WQS5_STRCJ</name>
<proteinExistence type="predicted"/>
<dbReference type="Proteomes" id="UP000646244">
    <property type="component" value="Unassembled WGS sequence"/>
</dbReference>
<protein>
    <submittedName>
        <fullName evidence="1">Uncharacterized protein</fullName>
    </submittedName>
</protein>
<gene>
    <name evidence="1" type="ORF">GCM10010507_55410</name>
</gene>
<accession>A0A918WQS5</accession>
<reference evidence="1" key="1">
    <citation type="journal article" date="2014" name="Int. J. Syst. Evol. Microbiol.">
        <title>Complete genome sequence of Corynebacterium casei LMG S-19264T (=DSM 44701T), isolated from a smear-ripened cheese.</title>
        <authorList>
            <consortium name="US DOE Joint Genome Institute (JGI-PGF)"/>
            <person name="Walter F."/>
            <person name="Albersmeier A."/>
            <person name="Kalinowski J."/>
            <person name="Ruckert C."/>
        </authorList>
    </citation>
    <scope>NUCLEOTIDE SEQUENCE</scope>
    <source>
        <strain evidence="1">JCM 4633</strain>
    </source>
</reference>
<comment type="caution">
    <text evidence="1">The sequence shown here is derived from an EMBL/GenBank/DDBJ whole genome shotgun (WGS) entry which is preliminary data.</text>
</comment>
<dbReference type="EMBL" id="BMVB01000027">
    <property type="protein sequence ID" value="GHC69414.1"/>
    <property type="molecule type" value="Genomic_DNA"/>
</dbReference>